<dbReference type="InterPro" id="IPR002347">
    <property type="entry name" value="SDR_fam"/>
</dbReference>
<keyword evidence="5" id="KW-1185">Reference proteome</keyword>
<dbReference type="InterPro" id="IPR057326">
    <property type="entry name" value="KR_dom"/>
</dbReference>
<evidence type="ECO:0000313" key="4">
    <source>
        <dbReference type="EMBL" id="TKV60718.1"/>
    </source>
</evidence>
<dbReference type="PROSITE" id="PS00061">
    <property type="entry name" value="ADH_SHORT"/>
    <property type="match status" value="1"/>
</dbReference>
<keyword evidence="2" id="KW-0560">Oxidoreductase</keyword>
<organism evidence="4 5">
    <name type="scientific">Nakamurella flava</name>
    <dbReference type="NCBI Taxonomy" id="2576308"/>
    <lineage>
        <taxon>Bacteria</taxon>
        <taxon>Bacillati</taxon>
        <taxon>Actinomycetota</taxon>
        <taxon>Actinomycetes</taxon>
        <taxon>Nakamurellales</taxon>
        <taxon>Nakamurellaceae</taxon>
        <taxon>Nakamurella</taxon>
    </lineage>
</organism>
<evidence type="ECO:0000259" key="3">
    <source>
        <dbReference type="SMART" id="SM00822"/>
    </source>
</evidence>
<dbReference type="PRINTS" id="PR00081">
    <property type="entry name" value="GDHRDH"/>
</dbReference>
<dbReference type="SMART" id="SM00822">
    <property type="entry name" value="PKS_KR"/>
    <property type="match status" value="1"/>
</dbReference>
<sequence>MSSAETPTGRSVLVTGGNRGIGLAIAQAMAAAGHRVTVTHRSGEPPAGLSGVICDVTDPASVDAAFKEVEEKQGPVEVLVSNAGITDDTLLLRMNEDTFTRVLDANLTGSYRVAKRAASGMLRKRWGRMIFISSVVGLSGGAGQANYSSSKAGLVGLARSIARELGSRNITANVIAPGFIDTDMTRALPDARRDEIRKQVPAGRYGDTADIAAAAVFLASDGAGYITGAVLPVDGGLGMGH</sequence>
<protein>
    <submittedName>
        <fullName evidence="4">SDR family oxidoreductase</fullName>
    </submittedName>
</protein>
<evidence type="ECO:0000256" key="2">
    <source>
        <dbReference type="ARBA" id="ARBA00023002"/>
    </source>
</evidence>
<dbReference type="AlphaFoldDB" id="A0A4U6QKT8"/>
<dbReference type="FunFam" id="3.40.50.720:FF:000173">
    <property type="entry name" value="3-oxoacyl-[acyl-carrier protein] reductase"/>
    <property type="match status" value="1"/>
</dbReference>
<accession>A0A4U6QKT8</accession>
<dbReference type="PANTHER" id="PTHR42760">
    <property type="entry name" value="SHORT-CHAIN DEHYDROGENASES/REDUCTASES FAMILY MEMBER"/>
    <property type="match status" value="1"/>
</dbReference>
<dbReference type="SUPFAM" id="SSF51735">
    <property type="entry name" value="NAD(P)-binding Rossmann-fold domains"/>
    <property type="match status" value="1"/>
</dbReference>
<evidence type="ECO:0000313" key="5">
    <source>
        <dbReference type="Proteomes" id="UP000306985"/>
    </source>
</evidence>
<dbReference type="PANTHER" id="PTHR42760:SF40">
    <property type="entry name" value="3-OXOACYL-[ACYL-CARRIER-PROTEIN] REDUCTASE, CHLOROPLASTIC"/>
    <property type="match status" value="1"/>
</dbReference>
<dbReference type="InterPro" id="IPR036291">
    <property type="entry name" value="NAD(P)-bd_dom_sf"/>
</dbReference>
<gene>
    <name evidence="4" type="ORF">FDO65_03270</name>
</gene>
<dbReference type="Pfam" id="PF13561">
    <property type="entry name" value="adh_short_C2"/>
    <property type="match status" value="1"/>
</dbReference>
<dbReference type="GO" id="GO:0016616">
    <property type="term" value="F:oxidoreductase activity, acting on the CH-OH group of donors, NAD or NADP as acceptor"/>
    <property type="evidence" value="ECO:0007669"/>
    <property type="project" value="TreeGrafter"/>
</dbReference>
<dbReference type="NCBIfam" id="NF009466">
    <property type="entry name" value="PRK12826.1-2"/>
    <property type="match status" value="1"/>
</dbReference>
<proteinExistence type="inferred from homology"/>
<name>A0A4U6QKT8_9ACTN</name>
<dbReference type="RefSeq" id="WP_137448021.1">
    <property type="nucleotide sequence ID" value="NZ_SZZH01000001.1"/>
</dbReference>
<dbReference type="Gene3D" id="3.40.50.720">
    <property type="entry name" value="NAD(P)-binding Rossmann-like Domain"/>
    <property type="match status" value="1"/>
</dbReference>
<dbReference type="InterPro" id="IPR020904">
    <property type="entry name" value="Sc_DH/Rdtase_CS"/>
</dbReference>
<reference evidence="4 5" key="1">
    <citation type="submission" date="2019-05" db="EMBL/GenBank/DDBJ databases">
        <title>Nakamurella sp. N5BH11, whole genome shotgun sequence.</title>
        <authorList>
            <person name="Tuo L."/>
        </authorList>
    </citation>
    <scope>NUCLEOTIDE SEQUENCE [LARGE SCALE GENOMIC DNA]</scope>
    <source>
        <strain evidence="4 5">N5BH11</strain>
    </source>
</reference>
<dbReference type="GO" id="GO:0030497">
    <property type="term" value="P:fatty acid elongation"/>
    <property type="evidence" value="ECO:0007669"/>
    <property type="project" value="TreeGrafter"/>
</dbReference>
<comment type="caution">
    <text evidence="4">The sequence shown here is derived from an EMBL/GenBank/DDBJ whole genome shotgun (WGS) entry which is preliminary data.</text>
</comment>
<dbReference type="EMBL" id="SZZH01000001">
    <property type="protein sequence ID" value="TKV60718.1"/>
    <property type="molecule type" value="Genomic_DNA"/>
</dbReference>
<feature type="domain" description="Ketoreductase" evidence="3">
    <location>
        <begin position="10"/>
        <end position="183"/>
    </location>
</feature>
<evidence type="ECO:0000256" key="1">
    <source>
        <dbReference type="ARBA" id="ARBA00006484"/>
    </source>
</evidence>
<dbReference type="Proteomes" id="UP000306985">
    <property type="component" value="Unassembled WGS sequence"/>
</dbReference>
<dbReference type="OrthoDB" id="9804774at2"/>
<dbReference type="PRINTS" id="PR00080">
    <property type="entry name" value="SDRFAMILY"/>
</dbReference>
<comment type="similarity">
    <text evidence="1">Belongs to the short-chain dehydrogenases/reductases (SDR) family.</text>
</comment>